<dbReference type="CDD" id="cd06260">
    <property type="entry name" value="DUF820-like"/>
    <property type="match status" value="1"/>
</dbReference>
<organism evidence="2 3">
    <name type="scientific">Streptomyces tubercidicus</name>
    <dbReference type="NCBI Taxonomy" id="47759"/>
    <lineage>
        <taxon>Bacteria</taxon>
        <taxon>Bacillati</taxon>
        <taxon>Actinomycetota</taxon>
        <taxon>Actinomycetes</taxon>
        <taxon>Kitasatosporales</taxon>
        <taxon>Streptomycetaceae</taxon>
        <taxon>Streptomyces</taxon>
    </lineage>
</organism>
<evidence type="ECO:0000259" key="1">
    <source>
        <dbReference type="Pfam" id="PF05685"/>
    </source>
</evidence>
<feature type="domain" description="Putative restriction endonuclease" evidence="1">
    <location>
        <begin position="18"/>
        <end position="187"/>
    </location>
</feature>
<keyword evidence="3" id="KW-1185">Reference proteome</keyword>
<dbReference type="Gene3D" id="3.90.1570.10">
    <property type="entry name" value="tt1808, chain A"/>
    <property type="match status" value="1"/>
</dbReference>
<reference evidence="2 3" key="1">
    <citation type="submission" date="2019-12" db="EMBL/GenBank/DDBJ databases">
        <title>Whole genome shotgun sequence of Streptomyces tubercidicus NBRC 13090.</title>
        <authorList>
            <person name="Ichikawa N."/>
            <person name="Kimura A."/>
            <person name="Kitahashi Y."/>
            <person name="Komaki H."/>
            <person name="Tamura T."/>
        </authorList>
    </citation>
    <scope>NUCLEOTIDE SEQUENCE [LARGE SCALE GENOMIC DNA]</scope>
    <source>
        <strain evidence="2 3">NBRC 13090</strain>
    </source>
</reference>
<dbReference type="SUPFAM" id="SSF52980">
    <property type="entry name" value="Restriction endonuclease-like"/>
    <property type="match status" value="1"/>
</dbReference>
<dbReference type="InterPro" id="IPR012296">
    <property type="entry name" value="Nuclease_put_TT1808"/>
</dbReference>
<dbReference type="InterPro" id="IPR011335">
    <property type="entry name" value="Restrct_endonuc-II-like"/>
</dbReference>
<dbReference type="InterPro" id="IPR008538">
    <property type="entry name" value="Uma2"/>
</dbReference>
<protein>
    <recommendedName>
        <fullName evidence="1">Putative restriction endonuclease domain-containing protein</fullName>
    </recommendedName>
</protein>
<dbReference type="AlphaFoldDB" id="A0A640UWN5"/>
<evidence type="ECO:0000313" key="2">
    <source>
        <dbReference type="EMBL" id="GFE38855.1"/>
    </source>
</evidence>
<dbReference type="RefSeq" id="WP_159744695.1">
    <property type="nucleotide sequence ID" value="NZ_BLIR01000001.1"/>
</dbReference>
<dbReference type="EMBL" id="BLIR01000001">
    <property type="protein sequence ID" value="GFE38855.1"/>
    <property type="molecule type" value="Genomic_DNA"/>
</dbReference>
<dbReference type="PANTHER" id="PTHR35400">
    <property type="entry name" value="SLR1083 PROTEIN"/>
    <property type="match status" value="1"/>
</dbReference>
<sequence>MTAMAHAPMPTDEETLLDYFLALETPTGFRAELIEGEIVVTPPTDGTHEHCFSRVVSQIMRKSAVDMDVSGYKGLAMPRGGRCPRNHVIPDATIAPSEIRLFQGAEPWMPSDGVAMVVEVTSSNPERDRKAKRHCYARAGIPLYLLVDRGKSALTLFSEPSGDDYEAHNTAPIGKSLPLPAPFSFDLETIDFL</sequence>
<accession>A0A640UWN5</accession>
<dbReference type="OrthoDB" id="4537149at2"/>
<dbReference type="GeneID" id="96284626"/>
<comment type="caution">
    <text evidence="2">The sequence shown here is derived from an EMBL/GenBank/DDBJ whole genome shotgun (WGS) entry which is preliminary data.</text>
</comment>
<dbReference type="Proteomes" id="UP000431826">
    <property type="component" value="Unassembled WGS sequence"/>
</dbReference>
<dbReference type="PANTHER" id="PTHR35400:SF3">
    <property type="entry name" value="SLL1072 PROTEIN"/>
    <property type="match status" value="1"/>
</dbReference>
<evidence type="ECO:0000313" key="3">
    <source>
        <dbReference type="Proteomes" id="UP000431826"/>
    </source>
</evidence>
<dbReference type="Pfam" id="PF05685">
    <property type="entry name" value="Uma2"/>
    <property type="match status" value="1"/>
</dbReference>
<proteinExistence type="predicted"/>
<gene>
    <name evidence="2" type="ORF">Stube_35280</name>
</gene>
<name>A0A640UWN5_9ACTN</name>